<dbReference type="GO" id="GO:0006508">
    <property type="term" value="P:proteolysis"/>
    <property type="evidence" value="ECO:0007669"/>
    <property type="project" value="UniProtKB-KW"/>
</dbReference>
<dbReference type="PROSITE" id="PS50994">
    <property type="entry name" value="INTEGRASE"/>
    <property type="match status" value="1"/>
</dbReference>
<dbReference type="InterPro" id="IPR039537">
    <property type="entry name" value="Retrotran_Ty1/copia-like"/>
</dbReference>
<organism evidence="7 8">
    <name type="scientific">Platanthera zijinensis</name>
    <dbReference type="NCBI Taxonomy" id="2320716"/>
    <lineage>
        <taxon>Eukaryota</taxon>
        <taxon>Viridiplantae</taxon>
        <taxon>Streptophyta</taxon>
        <taxon>Embryophyta</taxon>
        <taxon>Tracheophyta</taxon>
        <taxon>Spermatophyta</taxon>
        <taxon>Magnoliopsida</taxon>
        <taxon>Liliopsida</taxon>
        <taxon>Asparagales</taxon>
        <taxon>Orchidaceae</taxon>
        <taxon>Orchidoideae</taxon>
        <taxon>Orchideae</taxon>
        <taxon>Orchidinae</taxon>
        <taxon>Platanthera</taxon>
    </lineage>
</organism>
<evidence type="ECO:0000313" key="8">
    <source>
        <dbReference type="Proteomes" id="UP001418222"/>
    </source>
</evidence>
<evidence type="ECO:0000256" key="4">
    <source>
        <dbReference type="ARBA" id="ARBA00022801"/>
    </source>
</evidence>
<keyword evidence="2" id="KW-0479">Metal-binding</keyword>
<feature type="region of interest" description="Disordered" evidence="5">
    <location>
        <begin position="404"/>
        <end position="440"/>
    </location>
</feature>
<evidence type="ECO:0000256" key="1">
    <source>
        <dbReference type="ARBA" id="ARBA00022670"/>
    </source>
</evidence>
<dbReference type="InterPro" id="IPR057670">
    <property type="entry name" value="SH3_retrovirus"/>
</dbReference>
<dbReference type="PANTHER" id="PTHR42648">
    <property type="entry name" value="TRANSPOSASE, PUTATIVE-RELATED"/>
    <property type="match status" value="1"/>
</dbReference>
<dbReference type="Gene3D" id="3.30.420.10">
    <property type="entry name" value="Ribonuclease H-like superfamily/Ribonuclease H"/>
    <property type="match status" value="1"/>
</dbReference>
<keyword evidence="3" id="KW-0064">Aspartyl protease</keyword>
<keyword evidence="4" id="KW-0378">Hydrolase</keyword>
<dbReference type="GO" id="GO:0015074">
    <property type="term" value="P:DNA integration"/>
    <property type="evidence" value="ECO:0007669"/>
    <property type="project" value="InterPro"/>
</dbReference>
<dbReference type="InterPro" id="IPR043502">
    <property type="entry name" value="DNA/RNA_pol_sf"/>
</dbReference>
<dbReference type="PANTHER" id="PTHR42648:SF21">
    <property type="entry name" value="CYSTEINE-RICH RLK (RECEPTOR-LIKE PROTEIN KINASE) 8"/>
    <property type="match status" value="1"/>
</dbReference>
<dbReference type="Pfam" id="PF13976">
    <property type="entry name" value="gag_pre-integrs"/>
    <property type="match status" value="1"/>
</dbReference>
<dbReference type="InterPro" id="IPR025724">
    <property type="entry name" value="GAG-pre-integrase_dom"/>
</dbReference>
<feature type="compositionally biased region" description="Acidic residues" evidence="5">
    <location>
        <begin position="420"/>
        <end position="433"/>
    </location>
</feature>
<dbReference type="InterPro" id="IPR036397">
    <property type="entry name" value="RNaseH_sf"/>
</dbReference>
<dbReference type="Pfam" id="PF07727">
    <property type="entry name" value="RVT_2"/>
    <property type="match status" value="1"/>
</dbReference>
<evidence type="ECO:0000313" key="7">
    <source>
        <dbReference type="EMBL" id="KAK8936006.1"/>
    </source>
</evidence>
<dbReference type="Pfam" id="PF25597">
    <property type="entry name" value="SH3_retrovirus"/>
    <property type="match status" value="1"/>
</dbReference>
<dbReference type="InterPro" id="IPR001584">
    <property type="entry name" value="Integrase_cat-core"/>
</dbReference>
<dbReference type="GO" id="GO:0004190">
    <property type="term" value="F:aspartic-type endopeptidase activity"/>
    <property type="evidence" value="ECO:0007669"/>
    <property type="project" value="UniProtKB-KW"/>
</dbReference>
<dbReference type="GO" id="GO:0003676">
    <property type="term" value="F:nucleic acid binding"/>
    <property type="evidence" value="ECO:0007669"/>
    <property type="project" value="InterPro"/>
</dbReference>
<dbReference type="EMBL" id="JBBWWQ010000011">
    <property type="protein sequence ID" value="KAK8936006.1"/>
    <property type="molecule type" value="Genomic_DNA"/>
</dbReference>
<dbReference type="InterPro" id="IPR054722">
    <property type="entry name" value="PolX-like_BBD"/>
</dbReference>
<dbReference type="SUPFAM" id="SSF56672">
    <property type="entry name" value="DNA/RNA polymerases"/>
    <property type="match status" value="1"/>
</dbReference>
<evidence type="ECO:0000259" key="6">
    <source>
        <dbReference type="PROSITE" id="PS50994"/>
    </source>
</evidence>
<evidence type="ECO:0000256" key="2">
    <source>
        <dbReference type="ARBA" id="ARBA00022723"/>
    </source>
</evidence>
<dbReference type="SUPFAM" id="SSF53098">
    <property type="entry name" value="Ribonuclease H-like"/>
    <property type="match status" value="1"/>
</dbReference>
<comment type="caution">
    <text evidence="7">The sequence shown here is derived from an EMBL/GenBank/DDBJ whole genome shotgun (WGS) entry which is preliminary data.</text>
</comment>
<dbReference type="Pfam" id="PF22936">
    <property type="entry name" value="Pol_BBD"/>
    <property type="match status" value="1"/>
</dbReference>
<keyword evidence="1" id="KW-0645">Protease</keyword>
<accession>A0AAP0BD08</accession>
<name>A0AAP0BD08_9ASPA</name>
<feature type="domain" description="Integrase catalytic" evidence="6">
    <location>
        <begin position="178"/>
        <end position="344"/>
    </location>
</feature>
<evidence type="ECO:0000256" key="3">
    <source>
        <dbReference type="ARBA" id="ARBA00022750"/>
    </source>
</evidence>
<reference evidence="7 8" key="1">
    <citation type="journal article" date="2022" name="Nat. Plants">
        <title>Genomes of leafy and leafless Platanthera orchids illuminate the evolution of mycoheterotrophy.</title>
        <authorList>
            <person name="Li M.H."/>
            <person name="Liu K.W."/>
            <person name="Li Z."/>
            <person name="Lu H.C."/>
            <person name="Ye Q.L."/>
            <person name="Zhang D."/>
            <person name="Wang J.Y."/>
            <person name="Li Y.F."/>
            <person name="Zhong Z.M."/>
            <person name="Liu X."/>
            <person name="Yu X."/>
            <person name="Liu D.K."/>
            <person name="Tu X.D."/>
            <person name="Liu B."/>
            <person name="Hao Y."/>
            <person name="Liao X.Y."/>
            <person name="Jiang Y.T."/>
            <person name="Sun W.H."/>
            <person name="Chen J."/>
            <person name="Chen Y.Q."/>
            <person name="Ai Y."/>
            <person name="Zhai J.W."/>
            <person name="Wu S.S."/>
            <person name="Zhou Z."/>
            <person name="Hsiao Y.Y."/>
            <person name="Wu W.L."/>
            <person name="Chen Y.Y."/>
            <person name="Lin Y.F."/>
            <person name="Hsu J.L."/>
            <person name="Li C.Y."/>
            <person name="Wang Z.W."/>
            <person name="Zhao X."/>
            <person name="Zhong W.Y."/>
            <person name="Ma X.K."/>
            <person name="Ma L."/>
            <person name="Huang J."/>
            <person name="Chen G.Z."/>
            <person name="Huang M.Z."/>
            <person name="Huang L."/>
            <person name="Peng D.H."/>
            <person name="Luo Y.B."/>
            <person name="Zou S.Q."/>
            <person name="Chen S.P."/>
            <person name="Lan S."/>
            <person name="Tsai W.C."/>
            <person name="Van de Peer Y."/>
            <person name="Liu Z.J."/>
        </authorList>
    </citation>
    <scope>NUCLEOTIDE SEQUENCE [LARGE SCALE GENOMIC DNA]</scope>
    <source>
        <strain evidence="7">Lor287</strain>
    </source>
</reference>
<gene>
    <name evidence="7" type="ORF">KSP39_PZI013951</name>
</gene>
<keyword evidence="8" id="KW-1185">Reference proteome</keyword>
<evidence type="ECO:0000256" key="5">
    <source>
        <dbReference type="SAM" id="MobiDB-lite"/>
    </source>
</evidence>
<protein>
    <recommendedName>
        <fullName evidence="6">Integrase catalytic domain-containing protein</fullName>
    </recommendedName>
</protein>
<sequence length="844" mass="96203">MTGDKDKFLSLEKKRGGVVTFGDNGKGRILGISTIGNKFFSISNVLFVDGLKHNHISVSQLGDKGIDVIFESSSNTCKLIDAKTSNVLLVAHRNHNVYTVNFDDFSSSNLKCLVTKNEELDLWHRRLGHSGSKLIIKLSRKKLVRGILSLSGSFNVMCGPCQKGKFVKNSFKSKTEISTSRPLELLHMDLFGPLSTCSLGGKRYTFVIIDDFSRYCWTIFLANKSDTFREFSTLCTRIQNEKELNIKCIRSDHGGEFENEDFSKLCETLGIKHEFSAPRTPQQNGVVERKNRTLQELARTMLAEFSLPRSFWAEAVNTASYVMNRVMLRPLLKRTPYELYFDRKPSVSYFRVFGCPCYILNTKDHLGKFDEKSDLGIFLGYSSKSRAYRIYNKRTLVVEESAHVHFDESPPSSEPRMSEEEVEESVPVESNEESESHAYVPPKDLTFTKQHPRDLVIGEPSHGVRTRSALHEAFSNLCFLSDIEPKNVSEALQDESWFLAMNEELSQFERSKVWILVDRPDNHPVIGLKWVFKNKLDGESRITRNKARLVAQGYSQIEGVDFEESFAPVARLESIRMFLAFASHKKIKLFQMDVKSAFLNGYIKEEVYVEQPPGFLNAAHPHHVYRLVKALYGLKQAPRAWYDRLTTFLLDHGFKMGSADTTLFVQAKNSDLVILQIYVDDIIFGATNERLVEEIVGLMKSEFEMSLVGELNYFLGFQISQRQDGIFINQSKYIKDMLVRFGFESLKQVKTPMSASLKLGKDESGISVDQTMFRGMIGSLLYLSASRPDITFAVGMCARYQADPRESHFKAVKHIFRYLLGTQHLGLWYPHSDDFTLHGYSDSD</sequence>
<dbReference type="Proteomes" id="UP001418222">
    <property type="component" value="Unassembled WGS sequence"/>
</dbReference>
<dbReference type="InterPro" id="IPR012337">
    <property type="entry name" value="RNaseH-like_sf"/>
</dbReference>
<dbReference type="InterPro" id="IPR013103">
    <property type="entry name" value="RVT_2"/>
</dbReference>
<dbReference type="Pfam" id="PF00665">
    <property type="entry name" value="rve"/>
    <property type="match status" value="1"/>
</dbReference>
<dbReference type="GO" id="GO:0046872">
    <property type="term" value="F:metal ion binding"/>
    <property type="evidence" value="ECO:0007669"/>
    <property type="project" value="UniProtKB-KW"/>
</dbReference>
<proteinExistence type="predicted"/>
<dbReference type="AlphaFoldDB" id="A0AAP0BD08"/>